<dbReference type="InterPro" id="IPR032710">
    <property type="entry name" value="NTF2-like_dom_sf"/>
</dbReference>
<evidence type="ECO:0000313" key="4">
    <source>
        <dbReference type="Proteomes" id="UP000264492"/>
    </source>
</evidence>
<comment type="caution">
    <text evidence="3">The sequence shown here is derived from an EMBL/GenBank/DDBJ whole genome shotgun (WGS) entry which is preliminary data.</text>
</comment>
<keyword evidence="4" id="KW-1185">Reference proteome</keyword>
<organism evidence="3 4">
    <name type="scientific">Lysobacter silvisoli</name>
    <dbReference type="NCBI Taxonomy" id="2293254"/>
    <lineage>
        <taxon>Bacteria</taxon>
        <taxon>Pseudomonadati</taxon>
        <taxon>Pseudomonadota</taxon>
        <taxon>Gammaproteobacteria</taxon>
        <taxon>Lysobacterales</taxon>
        <taxon>Lysobacteraceae</taxon>
        <taxon>Lysobacter</taxon>
    </lineage>
</organism>
<dbReference type="EMBL" id="QTSU01000001">
    <property type="protein sequence ID" value="RDZ27736.1"/>
    <property type="molecule type" value="Genomic_DNA"/>
</dbReference>
<dbReference type="SUPFAM" id="SSF54427">
    <property type="entry name" value="NTF2-like"/>
    <property type="match status" value="1"/>
</dbReference>
<keyword evidence="1" id="KW-0732">Signal</keyword>
<dbReference type="AlphaFoldDB" id="A0A371K1D2"/>
<evidence type="ECO:0000256" key="1">
    <source>
        <dbReference type="SAM" id="SignalP"/>
    </source>
</evidence>
<sequence>MRAIAFRRCVAVLALAASAPLCAQTPAAPPPVPAHSAAECQVWARELSFARSVADHDAAAFAAHLRDGAAFGASRVEPTRGRAAIAERWAGIVEGKAVRLEWYPTRVTIGGAQDVAWSSGPSLFEDRAPDAKQRYAIGAFHSVWHRDADGVWRVLFDDGVAPRPATEAEALAFRRDRPTACPQG</sequence>
<name>A0A371K1D2_9GAMM</name>
<evidence type="ECO:0000259" key="2">
    <source>
        <dbReference type="Pfam" id="PF14534"/>
    </source>
</evidence>
<feature type="chain" id="PRO_5016629852" evidence="1">
    <location>
        <begin position="24"/>
        <end position="184"/>
    </location>
</feature>
<proteinExistence type="predicted"/>
<accession>A0A371K1D2</accession>
<gene>
    <name evidence="3" type="ORF">DX914_00730</name>
</gene>
<dbReference type="Pfam" id="PF14534">
    <property type="entry name" value="DUF4440"/>
    <property type="match status" value="1"/>
</dbReference>
<dbReference type="RefSeq" id="WP_115857180.1">
    <property type="nucleotide sequence ID" value="NZ_QTSU01000001.1"/>
</dbReference>
<evidence type="ECO:0000313" key="3">
    <source>
        <dbReference type="EMBL" id="RDZ27736.1"/>
    </source>
</evidence>
<feature type="domain" description="DUF4440" evidence="2">
    <location>
        <begin position="44"/>
        <end position="154"/>
    </location>
</feature>
<dbReference type="Proteomes" id="UP000264492">
    <property type="component" value="Unassembled WGS sequence"/>
</dbReference>
<protein>
    <submittedName>
        <fullName evidence="3">DUF4440 domain-containing protein</fullName>
    </submittedName>
</protein>
<feature type="signal peptide" evidence="1">
    <location>
        <begin position="1"/>
        <end position="23"/>
    </location>
</feature>
<dbReference type="InterPro" id="IPR027843">
    <property type="entry name" value="DUF4440"/>
</dbReference>
<reference evidence="3 4" key="1">
    <citation type="submission" date="2018-08" db="EMBL/GenBank/DDBJ databases">
        <title>Lysobacter sp. zong2l5, whole genome shotgun sequence.</title>
        <authorList>
            <person name="Zhang X."/>
            <person name="Feng G."/>
            <person name="Zhu H."/>
        </authorList>
    </citation>
    <scope>NUCLEOTIDE SEQUENCE [LARGE SCALE GENOMIC DNA]</scope>
    <source>
        <strain evidence="4">zong2l5</strain>
    </source>
</reference>
<dbReference type="Gene3D" id="3.10.450.50">
    <property type="match status" value="1"/>
</dbReference>